<organism evidence="2 3">
    <name type="scientific">Zizania palustris</name>
    <name type="common">Northern wild rice</name>
    <dbReference type="NCBI Taxonomy" id="103762"/>
    <lineage>
        <taxon>Eukaryota</taxon>
        <taxon>Viridiplantae</taxon>
        <taxon>Streptophyta</taxon>
        <taxon>Embryophyta</taxon>
        <taxon>Tracheophyta</taxon>
        <taxon>Spermatophyta</taxon>
        <taxon>Magnoliopsida</taxon>
        <taxon>Liliopsida</taxon>
        <taxon>Poales</taxon>
        <taxon>Poaceae</taxon>
        <taxon>BOP clade</taxon>
        <taxon>Oryzoideae</taxon>
        <taxon>Oryzeae</taxon>
        <taxon>Zizaniinae</taxon>
        <taxon>Zizania</taxon>
    </lineage>
</organism>
<proteinExistence type="predicted"/>
<gene>
    <name evidence="2" type="ORF">GUJ93_ZPchr0009g813</name>
</gene>
<sequence length="80" mass="8591">MFFVLAITMASGVLLALPGSALPRPFEGQVGVSPAKNNIYGKLEILDCQFHAIVMNLAGIKGLYEEKVNKICEAAEKLVV</sequence>
<keyword evidence="3" id="KW-1185">Reference proteome</keyword>
<comment type="caution">
    <text evidence="2">The sequence shown here is derived from an EMBL/GenBank/DDBJ whole genome shotgun (WGS) entry which is preliminary data.</text>
</comment>
<dbReference type="Proteomes" id="UP000729402">
    <property type="component" value="Unassembled WGS sequence"/>
</dbReference>
<dbReference type="AlphaFoldDB" id="A0A8J5RGD6"/>
<feature type="chain" id="PRO_5035287580" evidence="1">
    <location>
        <begin position="24"/>
        <end position="80"/>
    </location>
</feature>
<accession>A0A8J5RGD6</accession>
<name>A0A8J5RGD6_ZIZPA</name>
<evidence type="ECO:0000313" key="2">
    <source>
        <dbReference type="EMBL" id="KAG8048552.1"/>
    </source>
</evidence>
<evidence type="ECO:0000313" key="3">
    <source>
        <dbReference type="Proteomes" id="UP000729402"/>
    </source>
</evidence>
<reference evidence="2" key="2">
    <citation type="submission" date="2021-02" db="EMBL/GenBank/DDBJ databases">
        <authorList>
            <person name="Kimball J.A."/>
            <person name="Haas M.W."/>
            <person name="Macchietto M."/>
            <person name="Kono T."/>
            <person name="Duquette J."/>
            <person name="Shao M."/>
        </authorList>
    </citation>
    <scope>NUCLEOTIDE SEQUENCE</scope>
    <source>
        <tissue evidence="2">Fresh leaf tissue</tissue>
    </source>
</reference>
<feature type="signal peptide" evidence="1">
    <location>
        <begin position="1"/>
        <end position="23"/>
    </location>
</feature>
<evidence type="ECO:0000256" key="1">
    <source>
        <dbReference type="SAM" id="SignalP"/>
    </source>
</evidence>
<dbReference type="EMBL" id="JAAALK010000289">
    <property type="protein sequence ID" value="KAG8048552.1"/>
    <property type="molecule type" value="Genomic_DNA"/>
</dbReference>
<reference evidence="2" key="1">
    <citation type="journal article" date="2021" name="bioRxiv">
        <title>Whole Genome Assembly and Annotation of Northern Wild Rice, Zizania palustris L., Supports a Whole Genome Duplication in the Zizania Genus.</title>
        <authorList>
            <person name="Haas M."/>
            <person name="Kono T."/>
            <person name="Macchietto M."/>
            <person name="Millas R."/>
            <person name="McGilp L."/>
            <person name="Shao M."/>
            <person name="Duquette J."/>
            <person name="Hirsch C.N."/>
            <person name="Kimball J."/>
        </authorList>
    </citation>
    <scope>NUCLEOTIDE SEQUENCE</scope>
    <source>
        <tissue evidence="2">Fresh leaf tissue</tissue>
    </source>
</reference>
<protein>
    <submittedName>
        <fullName evidence="2">Uncharacterized protein</fullName>
    </submittedName>
</protein>
<keyword evidence="1" id="KW-0732">Signal</keyword>